<dbReference type="PANTHER" id="PTHR12121:SF82">
    <property type="entry name" value="CARBON CATABOLITE REPRESSOR PROTEIN 4 HOMOLOG 3"/>
    <property type="match status" value="1"/>
</dbReference>
<dbReference type="OrthoDB" id="428734at2759"/>
<reference evidence="3" key="2">
    <citation type="submission" date="2025-08" db="UniProtKB">
        <authorList>
            <consortium name="RefSeq"/>
        </authorList>
    </citation>
    <scope>IDENTIFICATION</scope>
    <source>
        <tissue evidence="3">Leaf</tissue>
    </source>
</reference>
<dbReference type="InterPro" id="IPR050410">
    <property type="entry name" value="CCR4/nocturin_mRNA_transcr"/>
</dbReference>
<dbReference type="FunFam" id="3.60.10.10:FF:000080">
    <property type="entry name" value="Carbon catabolite repressor protein 4 homolog 3"/>
    <property type="match status" value="1"/>
</dbReference>
<evidence type="ECO:0000259" key="1">
    <source>
        <dbReference type="Pfam" id="PF03372"/>
    </source>
</evidence>
<gene>
    <name evidence="3" type="primary">LOC116215896</name>
</gene>
<dbReference type="Pfam" id="PF03372">
    <property type="entry name" value="Exo_endo_phos"/>
    <property type="match status" value="1"/>
</dbReference>
<proteinExistence type="predicted"/>
<dbReference type="Gene3D" id="3.60.10.10">
    <property type="entry name" value="Endonuclease/exonuclease/phosphatase"/>
    <property type="match status" value="1"/>
</dbReference>
<evidence type="ECO:0000313" key="3">
    <source>
        <dbReference type="RefSeq" id="XP_031407566.1"/>
    </source>
</evidence>
<dbReference type="GeneID" id="116215896"/>
<dbReference type="GO" id="GO:0000175">
    <property type="term" value="F:3'-5'-RNA exonuclease activity"/>
    <property type="evidence" value="ECO:0007669"/>
    <property type="project" value="TreeGrafter"/>
</dbReference>
<protein>
    <submittedName>
        <fullName evidence="3">Carbon catabolite repressor protein 4 homolog 3</fullName>
    </submittedName>
</protein>
<dbReference type="Proteomes" id="UP000515151">
    <property type="component" value="Chromosome 8"/>
</dbReference>
<reference evidence="2" key="1">
    <citation type="journal article" date="2020" name="Plant Biotechnol. J.">
        <title>The pomegranate (Punica granatum L.) draft genome dissects genetic divergence between soft- and hard-seeded cultivars.</title>
        <authorList>
            <person name="Luo X."/>
            <person name="Li H."/>
            <person name="Wu Z."/>
            <person name="Yao W."/>
            <person name="Zhao P."/>
            <person name="Cao D."/>
            <person name="Yu H."/>
            <person name="Li K."/>
            <person name="Poudel K."/>
            <person name="Zhao D."/>
            <person name="Zhang F."/>
            <person name="Xia X."/>
            <person name="Chen L."/>
            <person name="Wang Q."/>
            <person name="Jing D."/>
            <person name="Cao S."/>
        </authorList>
    </citation>
    <scope>NUCLEOTIDE SEQUENCE [LARGE SCALE GENOMIC DNA]</scope>
    <source>
        <strain evidence="2">cv. Tunisia</strain>
    </source>
</reference>
<feature type="domain" description="Endonuclease/exonuclease/phosphatase" evidence="1">
    <location>
        <begin position="98"/>
        <end position="421"/>
    </location>
</feature>
<dbReference type="InterPro" id="IPR036691">
    <property type="entry name" value="Endo/exonu/phosph_ase_sf"/>
</dbReference>
<accession>A0A6P8ER84</accession>
<dbReference type="InterPro" id="IPR005135">
    <property type="entry name" value="Endo/exonuclease/phosphatase"/>
</dbReference>
<sequence length="456" mass="51257">MGFDVSFSFSFSFSPFQPTSPHLRRSGKPLLFLHTLGRSPSAFRCSNNELPAAGSSPALSSYASRWINPLRRRPSPEIVRHWIEADPQLASEDRFTLASYNILGDRNASKHWDLYADVPPSYMKWERRRRVICEELMGWGPDIICLQEVDRYIDLSESMQRGGYVGSYKRRTGDSVDGCAIFWRDKKLRLLEAESIEFKALGLRDNVAQLSVFEMCEAESRRLLVGNIHVLYNPSRGEVKLGQIRFLSSRAHSLAKKWGNIPILLSGDFNTTPQSAIYEFLSKSQLDILLHDRRELSGQRSCHPSQVFGQSGNSTSPFIIMDRLFNSGWSEEEVRTAGADAGVVAHPLKLNSAYSKVNGSGTTRYLNGEPLATSYHSKFFGTVDYIWYSDGLVPTRVLDTPPINILRRTGGLPCENVGSDHLALVSEFAFTDLSESWGMGTSNLVCRCEDSFPTIW</sequence>
<dbReference type="AlphaFoldDB" id="A0A6P8ER84"/>
<dbReference type="PANTHER" id="PTHR12121">
    <property type="entry name" value="CARBON CATABOLITE REPRESSOR PROTEIN 4"/>
    <property type="match status" value="1"/>
</dbReference>
<organism evidence="2 3">
    <name type="scientific">Punica granatum</name>
    <name type="common">Pomegranate</name>
    <dbReference type="NCBI Taxonomy" id="22663"/>
    <lineage>
        <taxon>Eukaryota</taxon>
        <taxon>Viridiplantae</taxon>
        <taxon>Streptophyta</taxon>
        <taxon>Embryophyta</taxon>
        <taxon>Tracheophyta</taxon>
        <taxon>Spermatophyta</taxon>
        <taxon>Magnoliopsida</taxon>
        <taxon>eudicotyledons</taxon>
        <taxon>Gunneridae</taxon>
        <taxon>Pentapetalae</taxon>
        <taxon>rosids</taxon>
        <taxon>malvids</taxon>
        <taxon>Myrtales</taxon>
        <taxon>Lythraceae</taxon>
        <taxon>Punica</taxon>
    </lineage>
</organism>
<dbReference type="SUPFAM" id="SSF56219">
    <property type="entry name" value="DNase I-like"/>
    <property type="match status" value="1"/>
</dbReference>
<evidence type="ECO:0000313" key="2">
    <source>
        <dbReference type="Proteomes" id="UP000515151"/>
    </source>
</evidence>
<keyword evidence="2" id="KW-1185">Reference proteome</keyword>
<dbReference type="RefSeq" id="XP_031407566.1">
    <property type="nucleotide sequence ID" value="XM_031551706.1"/>
</dbReference>
<name>A0A6P8ER84_PUNGR</name>